<evidence type="ECO:0000313" key="2">
    <source>
        <dbReference type="Proteomes" id="UP000253250"/>
    </source>
</evidence>
<dbReference type="EMBL" id="PSYR01000002">
    <property type="protein sequence ID" value="RCN55972.1"/>
    <property type="molecule type" value="Genomic_DNA"/>
</dbReference>
<sequence length="65" mass="7097">MRASVPLFRTLSDGLGDDVAPARALLWGRRAGPERGTVGAAQRHGAFYHLMDHEPIETDRPVMVA</sequence>
<evidence type="ECO:0000313" key="1">
    <source>
        <dbReference type="EMBL" id="RCN55972.1"/>
    </source>
</evidence>
<organism evidence="1 2">
    <name type="scientific">Acidiferrobacter thiooxydans</name>
    <dbReference type="NCBI Taxonomy" id="163359"/>
    <lineage>
        <taxon>Bacteria</taxon>
        <taxon>Pseudomonadati</taxon>
        <taxon>Pseudomonadota</taxon>
        <taxon>Gammaproteobacteria</taxon>
        <taxon>Acidiferrobacterales</taxon>
        <taxon>Acidiferrobacteraceae</taxon>
        <taxon>Acidiferrobacter</taxon>
    </lineage>
</organism>
<reference evidence="1 2" key="1">
    <citation type="submission" date="2018-02" db="EMBL/GenBank/DDBJ databases">
        <title>Insights into the biology of acidophilic members of the Acidiferrobacteraceae family derived from comparative genomic analyses.</title>
        <authorList>
            <person name="Issotta F."/>
            <person name="Thyssen C."/>
            <person name="Mena C."/>
            <person name="Moya A."/>
            <person name="Bellenberg S."/>
            <person name="Sproer C."/>
            <person name="Covarrubias P.C."/>
            <person name="Sand W."/>
            <person name="Quatrini R."/>
            <person name="Vera M."/>
        </authorList>
    </citation>
    <scope>NUCLEOTIDE SEQUENCE [LARGE SCALE GENOMIC DNA]</scope>
    <source>
        <strain evidence="2">m-1</strain>
    </source>
</reference>
<accession>A0A1C2G1J1</accession>
<gene>
    <name evidence="1" type="ORF">C4900_08760</name>
</gene>
<comment type="caution">
    <text evidence="1">The sequence shown here is derived from an EMBL/GenBank/DDBJ whole genome shotgun (WGS) entry which is preliminary data.</text>
</comment>
<dbReference type="STRING" id="163359.A9R16_12440"/>
<proteinExistence type="predicted"/>
<keyword evidence="2" id="KW-1185">Reference proteome</keyword>
<name>A0A1C2G1J1_9GAMM</name>
<dbReference type="Proteomes" id="UP000253250">
    <property type="component" value="Unassembled WGS sequence"/>
</dbReference>
<dbReference type="AlphaFoldDB" id="A0A1C2G1J1"/>
<protein>
    <submittedName>
        <fullName evidence="1">Uncharacterized protein</fullName>
    </submittedName>
</protein>